<dbReference type="Gene3D" id="3.40.50.620">
    <property type="entry name" value="HUPs"/>
    <property type="match status" value="1"/>
</dbReference>
<dbReference type="HAMAP" id="MF_01161">
    <property type="entry name" value="tRNA_Ile_lys_synt"/>
    <property type="match status" value="1"/>
</dbReference>
<dbReference type="InterPro" id="IPR015262">
    <property type="entry name" value="tRNA_Ile_lys_synt_subst-bd"/>
</dbReference>
<evidence type="ECO:0000259" key="9">
    <source>
        <dbReference type="SMART" id="SM00977"/>
    </source>
</evidence>
<organism evidence="10 11">
    <name type="scientific">Oxalicibacterium flavum</name>
    <dbReference type="NCBI Taxonomy" id="179467"/>
    <lineage>
        <taxon>Bacteria</taxon>
        <taxon>Pseudomonadati</taxon>
        <taxon>Pseudomonadota</taxon>
        <taxon>Betaproteobacteria</taxon>
        <taxon>Burkholderiales</taxon>
        <taxon>Oxalobacteraceae</taxon>
        <taxon>Oxalicibacterium</taxon>
    </lineage>
</organism>
<comment type="domain">
    <text evidence="8">The N-terminal region contains the highly conserved SGGXDS motif, predicted to be a P-loop motif involved in ATP binding.</text>
</comment>
<dbReference type="CDD" id="cd01992">
    <property type="entry name" value="TilS_N"/>
    <property type="match status" value="1"/>
</dbReference>
<proteinExistence type="inferred from homology"/>
<dbReference type="NCBIfam" id="TIGR02432">
    <property type="entry name" value="lysidine_TilS_N"/>
    <property type="match status" value="1"/>
</dbReference>
<comment type="catalytic activity">
    <reaction evidence="7 8">
        <text>cytidine(34) in tRNA(Ile2) + L-lysine + ATP = lysidine(34) in tRNA(Ile2) + AMP + diphosphate + H(+)</text>
        <dbReference type="Rhea" id="RHEA:43744"/>
        <dbReference type="Rhea" id="RHEA-COMP:10625"/>
        <dbReference type="Rhea" id="RHEA-COMP:10670"/>
        <dbReference type="ChEBI" id="CHEBI:15378"/>
        <dbReference type="ChEBI" id="CHEBI:30616"/>
        <dbReference type="ChEBI" id="CHEBI:32551"/>
        <dbReference type="ChEBI" id="CHEBI:33019"/>
        <dbReference type="ChEBI" id="CHEBI:82748"/>
        <dbReference type="ChEBI" id="CHEBI:83665"/>
        <dbReference type="ChEBI" id="CHEBI:456215"/>
        <dbReference type="EC" id="6.3.4.19"/>
    </reaction>
</comment>
<evidence type="ECO:0000256" key="5">
    <source>
        <dbReference type="ARBA" id="ARBA00022741"/>
    </source>
</evidence>
<name>A0A8J2UKE3_9BURK</name>
<dbReference type="PANTHER" id="PTHR43033:SF1">
    <property type="entry name" value="TRNA(ILE)-LYSIDINE SYNTHASE-RELATED"/>
    <property type="match status" value="1"/>
</dbReference>
<dbReference type="EMBL" id="BMCG01000002">
    <property type="protein sequence ID" value="GGC04143.1"/>
    <property type="molecule type" value="Genomic_DNA"/>
</dbReference>
<dbReference type="InterPro" id="IPR012795">
    <property type="entry name" value="tRNA_Ile_lys_synt_N"/>
</dbReference>
<dbReference type="InterPro" id="IPR014729">
    <property type="entry name" value="Rossmann-like_a/b/a_fold"/>
</dbReference>
<feature type="binding site" evidence="8">
    <location>
        <begin position="25"/>
        <end position="30"/>
    </location>
    <ligand>
        <name>ATP</name>
        <dbReference type="ChEBI" id="CHEBI:30616"/>
    </ligand>
</feature>
<keyword evidence="2 8" id="KW-0963">Cytoplasm</keyword>
<evidence type="ECO:0000313" key="11">
    <source>
        <dbReference type="Proteomes" id="UP000620266"/>
    </source>
</evidence>
<dbReference type="SUPFAM" id="SSF56037">
    <property type="entry name" value="PheT/TilS domain"/>
    <property type="match status" value="1"/>
</dbReference>
<reference evidence="10" key="2">
    <citation type="submission" date="2020-09" db="EMBL/GenBank/DDBJ databases">
        <authorList>
            <person name="Sun Q."/>
            <person name="Sedlacek I."/>
        </authorList>
    </citation>
    <scope>NUCLEOTIDE SEQUENCE</scope>
    <source>
        <strain evidence="10">CCM 7086</strain>
    </source>
</reference>
<dbReference type="AlphaFoldDB" id="A0A8J2UKE3"/>
<accession>A0A8J2UKE3</accession>
<dbReference type="GO" id="GO:0005524">
    <property type="term" value="F:ATP binding"/>
    <property type="evidence" value="ECO:0007669"/>
    <property type="project" value="UniProtKB-UniRule"/>
</dbReference>
<comment type="subcellular location">
    <subcellularLocation>
        <location evidence="1 8">Cytoplasm</location>
    </subcellularLocation>
</comment>
<evidence type="ECO:0000313" key="10">
    <source>
        <dbReference type="EMBL" id="GGC04143.1"/>
    </source>
</evidence>
<dbReference type="SMART" id="SM00977">
    <property type="entry name" value="TilS_C"/>
    <property type="match status" value="1"/>
</dbReference>
<dbReference type="GO" id="GO:0006400">
    <property type="term" value="P:tRNA modification"/>
    <property type="evidence" value="ECO:0007669"/>
    <property type="project" value="UniProtKB-UniRule"/>
</dbReference>
<dbReference type="GO" id="GO:0032267">
    <property type="term" value="F:tRNA(Ile)-lysidine synthase activity"/>
    <property type="evidence" value="ECO:0007669"/>
    <property type="project" value="UniProtKB-EC"/>
</dbReference>
<evidence type="ECO:0000256" key="1">
    <source>
        <dbReference type="ARBA" id="ARBA00004496"/>
    </source>
</evidence>
<evidence type="ECO:0000256" key="8">
    <source>
        <dbReference type="HAMAP-Rule" id="MF_01161"/>
    </source>
</evidence>
<dbReference type="SUPFAM" id="SSF52402">
    <property type="entry name" value="Adenine nucleotide alpha hydrolases-like"/>
    <property type="match status" value="1"/>
</dbReference>
<keyword evidence="6 8" id="KW-0067">ATP-binding</keyword>
<comment type="similarity">
    <text evidence="8">Belongs to the tRNA(Ile)-lysidine synthase family.</text>
</comment>
<dbReference type="SUPFAM" id="SSF82829">
    <property type="entry name" value="MesJ substrate recognition domain-like"/>
    <property type="match status" value="1"/>
</dbReference>
<evidence type="ECO:0000256" key="2">
    <source>
        <dbReference type="ARBA" id="ARBA00022490"/>
    </source>
</evidence>
<dbReference type="InterPro" id="IPR012796">
    <property type="entry name" value="Lysidine-tRNA-synth_C"/>
</dbReference>
<evidence type="ECO:0000256" key="4">
    <source>
        <dbReference type="ARBA" id="ARBA00022694"/>
    </source>
</evidence>
<evidence type="ECO:0000256" key="7">
    <source>
        <dbReference type="ARBA" id="ARBA00048539"/>
    </source>
</evidence>
<dbReference type="Pfam" id="PF11734">
    <property type="entry name" value="TilS_C"/>
    <property type="match status" value="1"/>
</dbReference>
<dbReference type="Proteomes" id="UP000620266">
    <property type="component" value="Unassembled WGS sequence"/>
</dbReference>
<dbReference type="NCBIfam" id="TIGR02433">
    <property type="entry name" value="lysidine_TilS_C"/>
    <property type="match status" value="1"/>
</dbReference>
<evidence type="ECO:0000256" key="6">
    <source>
        <dbReference type="ARBA" id="ARBA00022840"/>
    </source>
</evidence>
<feature type="domain" description="Lysidine-tRNA(Ile) synthetase C-terminal" evidence="9">
    <location>
        <begin position="372"/>
        <end position="445"/>
    </location>
</feature>
<gene>
    <name evidence="8 10" type="primary">tilS</name>
    <name evidence="10" type="ORF">GCM10007205_11670</name>
</gene>
<keyword evidence="5 8" id="KW-0547">Nucleotide-binding</keyword>
<dbReference type="Gene3D" id="1.20.59.20">
    <property type="match status" value="1"/>
</dbReference>
<reference evidence="10" key="1">
    <citation type="journal article" date="2014" name="Int. J. Syst. Evol. Microbiol.">
        <title>Complete genome sequence of Corynebacterium casei LMG S-19264T (=DSM 44701T), isolated from a smear-ripened cheese.</title>
        <authorList>
            <consortium name="US DOE Joint Genome Institute (JGI-PGF)"/>
            <person name="Walter F."/>
            <person name="Albersmeier A."/>
            <person name="Kalinowski J."/>
            <person name="Ruckert C."/>
        </authorList>
    </citation>
    <scope>NUCLEOTIDE SEQUENCE</scope>
    <source>
        <strain evidence="10">CCM 7086</strain>
    </source>
</reference>
<keyword evidence="3 8" id="KW-0436">Ligase</keyword>
<dbReference type="Pfam" id="PF09179">
    <property type="entry name" value="TilS"/>
    <property type="match status" value="1"/>
</dbReference>
<evidence type="ECO:0000256" key="3">
    <source>
        <dbReference type="ARBA" id="ARBA00022598"/>
    </source>
</evidence>
<dbReference type="InterPro" id="IPR012094">
    <property type="entry name" value="tRNA_Ile_lys_synt"/>
</dbReference>
<comment type="caution">
    <text evidence="10">The sequence shown here is derived from an EMBL/GenBank/DDBJ whole genome shotgun (WGS) entry which is preliminary data.</text>
</comment>
<dbReference type="GO" id="GO:0005737">
    <property type="term" value="C:cytoplasm"/>
    <property type="evidence" value="ECO:0007669"/>
    <property type="project" value="UniProtKB-SubCell"/>
</dbReference>
<dbReference type="InterPro" id="IPR011063">
    <property type="entry name" value="TilS/TtcA_N"/>
</dbReference>
<dbReference type="Pfam" id="PF01171">
    <property type="entry name" value="ATP_bind_3"/>
    <property type="match status" value="1"/>
</dbReference>
<comment type="function">
    <text evidence="8">Ligates lysine onto the cytidine present at position 34 of the AUA codon-specific tRNA(Ile) that contains the anticodon CAU, in an ATP-dependent manner. Cytidine is converted to lysidine, thus changing the amino acid specificity of the tRNA from methionine to isoleucine.</text>
</comment>
<protein>
    <recommendedName>
        <fullName evidence="8">tRNA(Ile)-lysidine synthase</fullName>
        <ecNumber evidence="8">6.3.4.19</ecNumber>
    </recommendedName>
    <alternativeName>
        <fullName evidence="8">tRNA(Ile)-2-lysyl-cytidine synthase</fullName>
    </alternativeName>
    <alternativeName>
        <fullName evidence="8">tRNA(Ile)-lysidine synthetase</fullName>
    </alternativeName>
</protein>
<dbReference type="EC" id="6.3.4.19" evidence="8"/>
<dbReference type="PANTHER" id="PTHR43033">
    <property type="entry name" value="TRNA(ILE)-LYSIDINE SYNTHASE-RELATED"/>
    <property type="match status" value="1"/>
</dbReference>
<keyword evidence="11" id="KW-1185">Reference proteome</keyword>
<keyword evidence="4 8" id="KW-0819">tRNA processing</keyword>
<sequence>MGEIRTRVSLSAPDLDTRRIAVAFSGGLDSAVLLHLAHAHAQRHGLTLHAFHVHHGLSPHADAWLAHCREQCASLGVVFDARQVSLADARNGIEEAARTLRYAALGDMCRMHGVSMLLTAHHQDDQAETVLLQLLRGSGVAGLSGMDRANQAADLLGDSSLWMGRPLLDVSRDMLAAWAAQEGIAHVEDESNADPRYARNALRHHVMPALAHDFPGFQRRFARTAQHAQSAQRLLIELASQDLGNCLEGDSIDIGRLAGFSRDRIDNMLRYWFGSRGVRMPSTAWLDEMRTQLFEAKDDAQLCVTHADCEIHRHRQRVFMTRRLDPASLLLEPQMFRWQGEAKLPFPTFGGVLHVEEADEGMDADWLGAQELTLALRRGGERLKPAWNRPTRNLKAHYQHCDVPAWERPRLPLVFAGRQLLYAAGIGMDCHALAPGEGRRLCFRWEFEAAPLSGQ</sequence>